<organism evidence="2 3">
    <name type="scientific">Ruegeria pomeroyi</name>
    <dbReference type="NCBI Taxonomy" id="89184"/>
    <lineage>
        <taxon>Bacteria</taxon>
        <taxon>Pseudomonadati</taxon>
        <taxon>Pseudomonadota</taxon>
        <taxon>Alphaproteobacteria</taxon>
        <taxon>Rhodobacterales</taxon>
        <taxon>Roseobacteraceae</taxon>
        <taxon>Ruegeria</taxon>
    </lineage>
</organism>
<sequence length="156" mass="16655">MASPPAAIHSPARAALCRWTTGEVYHNGIGTGQTGGTGALSSATDEILKETEMAKSLEAKPNRSPEPAQRKAPSLTAYEDDNKTLQIAIHRDFTRLSCKESGQVVTFGLIEQIASLGSHGRRANENASNFVMGFVDAMEPRDAAKVLLLSQMAKDA</sequence>
<evidence type="ECO:0000313" key="2">
    <source>
        <dbReference type="EMBL" id="MCE8540282.1"/>
    </source>
</evidence>
<name>A0A9Q3WT25_9RHOB</name>
<feature type="compositionally biased region" description="Basic and acidic residues" evidence="1">
    <location>
        <begin position="51"/>
        <end position="63"/>
    </location>
</feature>
<protein>
    <submittedName>
        <fullName evidence="2">Uncharacterized protein</fullName>
    </submittedName>
</protein>
<dbReference type="Proteomes" id="UP000813672">
    <property type="component" value="Unassembled WGS sequence"/>
</dbReference>
<gene>
    <name evidence="2" type="ORF">KBY27_22685</name>
</gene>
<accession>A0A9Q3WT25</accession>
<feature type="region of interest" description="Disordered" evidence="1">
    <location>
        <begin position="51"/>
        <end position="77"/>
    </location>
</feature>
<dbReference type="AlphaFoldDB" id="A0A9Q3WT25"/>
<evidence type="ECO:0000313" key="3">
    <source>
        <dbReference type="Proteomes" id="UP000813672"/>
    </source>
</evidence>
<proteinExistence type="predicted"/>
<reference evidence="2" key="1">
    <citation type="journal article" date="2021" name="Environ. Microbiol.">
        <title>Cryptic niche differentiation of novel sediment ecotypes of Rugeria pomeroyi correlates with nitrate respiration.</title>
        <authorList>
            <person name="Lin X."/>
            <person name="McNichol J."/>
            <person name="Chu X."/>
            <person name="Qian Y."/>
            <person name="Luo H."/>
        </authorList>
    </citation>
    <scope>NUCLEOTIDE SEQUENCE</scope>
    <source>
        <strain evidence="2">SZCCDBB064</strain>
    </source>
</reference>
<comment type="caution">
    <text evidence="2">The sequence shown here is derived from an EMBL/GenBank/DDBJ whole genome shotgun (WGS) entry which is preliminary data.</text>
</comment>
<evidence type="ECO:0000256" key="1">
    <source>
        <dbReference type="SAM" id="MobiDB-lite"/>
    </source>
</evidence>
<dbReference type="EMBL" id="JAGQAF010000033">
    <property type="protein sequence ID" value="MCE8540282.1"/>
    <property type="molecule type" value="Genomic_DNA"/>
</dbReference>